<evidence type="ECO:0000313" key="3">
    <source>
        <dbReference type="Proteomes" id="UP000230066"/>
    </source>
</evidence>
<dbReference type="Gene3D" id="3.60.40.10">
    <property type="entry name" value="PPM-type phosphatase domain"/>
    <property type="match status" value="1"/>
</dbReference>
<dbReference type="PROSITE" id="PS51746">
    <property type="entry name" value="PPM_2"/>
    <property type="match status" value="1"/>
</dbReference>
<dbReference type="SMART" id="SM00332">
    <property type="entry name" value="PP2Cc"/>
    <property type="match status" value="1"/>
</dbReference>
<accession>A0A4E0RKL3</accession>
<organism evidence="2 3">
    <name type="scientific">Fasciola hepatica</name>
    <name type="common">Liver fluke</name>
    <dbReference type="NCBI Taxonomy" id="6192"/>
    <lineage>
        <taxon>Eukaryota</taxon>
        <taxon>Metazoa</taxon>
        <taxon>Spiralia</taxon>
        <taxon>Lophotrochozoa</taxon>
        <taxon>Platyhelminthes</taxon>
        <taxon>Trematoda</taxon>
        <taxon>Digenea</taxon>
        <taxon>Plagiorchiida</taxon>
        <taxon>Echinostomata</taxon>
        <taxon>Echinostomatoidea</taxon>
        <taxon>Fasciolidae</taxon>
        <taxon>Fasciola</taxon>
    </lineage>
</organism>
<dbReference type="AlphaFoldDB" id="A0A4E0RKL3"/>
<evidence type="ECO:0000313" key="2">
    <source>
        <dbReference type="EMBL" id="THD27903.1"/>
    </source>
</evidence>
<dbReference type="InterPro" id="IPR001932">
    <property type="entry name" value="PPM-type_phosphatase-like_dom"/>
</dbReference>
<protein>
    <submittedName>
        <fullName evidence="2">[Pyruvate dehydrogenase [acetyl-transferring]]-phosphatase 2</fullName>
    </submittedName>
</protein>
<dbReference type="EMBL" id="JXXN02000288">
    <property type="protein sequence ID" value="THD27903.1"/>
    <property type="molecule type" value="Genomic_DNA"/>
</dbReference>
<dbReference type="SUPFAM" id="SSF81606">
    <property type="entry name" value="PP2C-like"/>
    <property type="match status" value="1"/>
</dbReference>
<comment type="caution">
    <text evidence="2">The sequence shown here is derived from an EMBL/GenBank/DDBJ whole genome shotgun (WGS) entry which is preliminary data.</text>
</comment>
<keyword evidence="3" id="KW-1185">Reference proteome</keyword>
<dbReference type="Proteomes" id="UP000230066">
    <property type="component" value="Unassembled WGS sequence"/>
</dbReference>
<dbReference type="InterPro" id="IPR015655">
    <property type="entry name" value="PP2C"/>
</dbReference>
<name>A0A4E0RKL3_FASHE</name>
<feature type="domain" description="PPM-type phosphatase" evidence="1">
    <location>
        <begin position="1"/>
        <end position="411"/>
    </location>
</feature>
<sequence>MDTSSPVHCPSTTDSLFFVEYLFIKVITVYTCPLSYFHSFMLYFEDESANYTFTLQRFFCSRRTVDPEQCMIEAMLRMDDVLCSTHYEIDLHSEPPPPSPSALPQDLTLARELLRVALSGAVGITGRLFWQQTEDSHSAQLHLANVGDCGAVLLRLVNPSDEYCEEPLLEAVSCSRPHQGACNSDEIARVVQEHPENNPSDLFREGGRLLGELAPSRAFGNVRYKWPAKRVLELSKVLDRLYSSTSDDGTVSHPGSGIIGAGSGSLRRDAAAAASSLFPMPAPYTSPPYLTAKPDVTHFEITPAYRYLVLGTDGLWDLLSSREVALIMQEELRKSGSPATRLLWNCLTSIPPSMARVIAQDSSNDSQPPVAKPGIERADNKAFSRALKLLSLPPGLARYYRDDITVMVIELAAGR</sequence>
<dbReference type="InterPro" id="IPR036457">
    <property type="entry name" value="PPM-type-like_dom_sf"/>
</dbReference>
<gene>
    <name evidence="2" type="ORF">D915_001242</name>
</gene>
<dbReference type="PANTHER" id="PTHR13832:SF792">
    <property type="entry name" value="GM14286P"/>
    <property type="match status" value="1"/>
</dbReference>
<proteinExistence type="predicted"/>
<dbReference type="PANTHER" id="PTHR13832">
    <property type="entry name" value="PROTEIN PHOSPHATASE 2C"/>
    <property type="match status" value="1"/>
</dbReference>
<evidence type="ECO:0000259" key="1">
    <source>
        <dbReference type="PROSITE" id="PS51746"/>
    </source>
</evidence>
<dbReference type="Pfam" id="PF00481">
    <property type="entry name" value="PP2C"/>
    <property type="match status" value="1"/>
</dbReference>
<reference evidence="2" key="1">
    <citation type="submission" date="2019-03" db="EMBL/GenBank/DDBJ databases">
        <title>Improved annotation for the trematode Fasciola hepatica.</title>
        <authorList>
            <person name="Choi Y.-J."/>
            <person name="Martin J."/>
            <person name="Mitreva M."/>
        </authorList>
    </citation>
    <scope>NUCLEOTIDE SEQUENCE [LARGE SCALE GENOMIC DNA]</scope>
</reference>
<dbReference type="GO" id="GO:0004722">
    <property type="term" value="F:protein serine/threonine phosphatase activity"/>
    <property type="evidence" value="ECO:0007669"/>
    <property type="project" value="InterPro"/>
</dbReference>